<dbReference type="Pfam" id="PF02311">
    <property type="entry name" value="AraC_binding"/>
    <property type="match status" value="1"/>
</dbReference>
<dbReference type="InterPro" id="IPR003313">
    <property type="entry name" value="AraC-bd"/>
</dbReference>
<dbReference type="GO" id="GO:0006355">
    <property type="term" value="P:regulation of DNA-templated transcription"/>
    <property type="evidence" value="ECO:0007669"/>
    <property type="project" value="InterPro"/>
</dbReference>
<reference evidence="4 5" key="1">
    <citation type="journal article" date="2015" name="Stand. Genomic Sci.">
        <title>Complete genome sequence and description of Salinispira pacifica gen. nov., sp. nov., a novel spirochaete isolated form a hypersaline microbial mat.</title>
        <authorList>
            <person name="Ben Hania W."/>
            <person name="Joseph M."/>
            <person name="Schumann P."/>
            <person name="Bunk B."/>
            <person name="Fiebig A."/>
            <person name="Sproer C."/>
            <person name="Klenk H.P."/>
            <person name="Fardeau M.L."/>
            <person name="Spring S."/>
        </authorList>
    </citation>
    <scope>NUCLEOTIDE SEQUENCE [LARGE SCALE GENOMIC DNA]</scope>
    <source>
        <strain evidence="4 5">L21-RPul-D2</strain>
    </source>
</reference>
<keyword evidence="1" id="KW-0238">DNA-binding</keyword>
<evidence type="ECO:0000256" key="2">
    <source>
        <dbReference type="SAM" id="MobiDB-lite"/>
    </source>
</evidence>
<dbReference type="Gene3D" id="2.60.120.280">
    <property type="entry name" value="Regulatory protein AraC"/>
    <property type="match status" value="1"/>
</dbReference>
<feature type="region of interest" description="Disordered" evidence="2">
    <location>
        <begin position="210"/>
        <end position="233"/>
    </location>
</feature>
<sequence>MKNQHDLGRRDGDFILSKPTEIENELPFQLIGAGCDFYQYSIERPFGFPVFQWIQTIRGIGVLEDRGKTHRVEPGQGMLLYPGQPHSYYGMEDPWYVHWITFSGNSAESMLHYLGMTETGVYQLSHPNAVETLIRRALQTLGSNALMRGIDGSAIVYSLLLDFLKYLERDGEDSHIGSIHRLQPALDLIEKELHRPLGLEDLARSIDVTPSISANSSNRSPPSAPSSTSISGG</sequence>
<dbReference type="AlphaFoldDB" id="V5WLY5"/>
<proteinExistence type="predicted"/>
<organism evidence="4 5">
    <name type="scientific">Salinispira pacifica</name>
    <dbReference type="NCBI Taxonomy" id="1307761"/>
    <lineage>
        <taxon>Bacteria</taxon>
        <taxon>Pseudomonadati</taxon>
        <taxon>Spirochaetota</taxon>
        <taxon>Spirochaetia</taxon>
        <taxon>Spirochaetales</taxon>
        <taxon>Spirochaetaceae</taxon>
        <taxon>Salinispira</taxon>
    </lineage>
</organism>
<dbReference type="Proteomes" id="UP000018680">
    <property type="component" value="Chromosome"/>
</dbReference>
<keyword evidence="5" id="KW-1185">Reference proteome</keyword>
<protein>
    <submittedName>
        <fullName evidence="4">Transcriptional regulator, AraC family</fullName>
    </submittedName>
</protein>
<dbReference type="EMBL" id="CP006939">
    <property type="protein sequence ID" value="AHC16106.1"/>
    <property type="molecule type" value="Genomic_DNA"/>
</dbReference>
<evidence type="ECO:0000256" key="1">
    <source>
        <dbReference type="ARBA" id="ARBA00023125"/>
    </source>
</evidence>
<accession>V5WLY5</accession>
<feature type="domain" description="AraC-type arabinose-binding/dimerisation" evidence="3">
    <location>
        <begin position="49"/>
        <end position="159"/>
    </location>
</feature>
<evidence type="ECO:0000259" key="3">
    <source>
        <dbReference type="Pfam" id="PF02311"/>
    </source>
</evidence>
<evidence type="ECO:0000313" key="5">
    <source>
        <dbReference type="Proteomes" id="UP000018680"/>
    </source>
</evidence>
<name>V5WLY5_9SPIO</name>
<gene>
    <name evidence="4" type="ORF">L21SP2_2756</name>
</gene>
<dbReference type="eggNOG" id="COG2207">
    <property type="taxonomic scope" value="Bacteria"/>
</dbReference>
<dbReference type="SUPFAM" id="SSF51215">
    <property type="entry name" value="Regulatory protein AraC"/>
    <property type="match status" value="1"/>
</dbReference>
<dbReference type="InterPro" id="IPR037923">
    <property type="entry name" value="HTH-like"/>
</dbReference>
<dbReference type="HOGENOM" id="CLU_000445_88_6_12"/>
<evidence type="ECO:0000313" key="4">
    <source>
        <dbReference type="EMBL" id="AHC16106.1"/>
    </source>
</evidence>
<dbReference type="STRING" id="1307761.L21SP2_2756"/>
<dbReference type="KEGG" id="slr:L21SP2_2756"/>
<dbReference type="GO" id="GO:0003677">
    <property type="term" value="F:DNA binding"/>
    <property type="evidence" value="ECO:0007669"/>
    <property type="project" value="UniProtKB-KW"/>
</dbReference>